<keyword evidence="3" id="KW-0786">Thiamine pyrophosphate</keyword>
<dbReference type="InterPro" id="IPR033248">
    <property type="entry name" value="Transketolase_C"/>
</dbReference>
<feature type="domain" description="Transketolase-like pyrimidine-binding" evidence="4">
    <location>
        <begin position="4"/>
        <end position="179"/>
    </location>
</feature>
<name>A0A832EJ35_9BACT</name>
<gene>
    <name evidence="5" type="ORF">ENS06_07080</name>
</gene>
<dbReference type="SUPFAM" id="SSF52922">
    <property type="entry name" value="TK C-terminal domain-like"/>
    <property type="match status" value="1"/>
</dbReference>
<dbReference type="Gene3D" id="3.40.50.970">
    <property type="match status" value="1"/>
</dbReference>
<dbReference type="CDD" id="cd07036">
    <property type="entry name" value="TPP_PYR_E1-PDHc-beta_like"/>
    <property type="match status" value="1"/>
</dbReference>
<dbReference type="InterPro" id="IPR005475">
    <property type="entry name" value="Transketolase-like_Pyr-bd"/>
</dbReference>
<dbReference type="PANTHER" id="PTHR43257">
    <property type="entry name" value="PYRUVATE DEHYDROGENASE E1 COMPONENT BETA SUBUNIT"/>
    <property type="match status" value="1"/>
</dbReference>
<dbReference type="Pfam" id="PF02780">
    <property type="entry name" value="Transketolase_C"/>
    <property type="match status" value="1"/>
</dbReference>
<organism evidence="5">
    <name type="scientific">Desulfacinum infernum</name>
    <dbReference type="NCBI Taxonomy" id="35837"/>
    <lineage>
        <taxon>Bacteria</taxon>
        <taxon>Pseudomonadati</taxon>
        <taxon>Thermodesulfobacteriota</taxon>
        <taxon>Syntrophobacteria</taxon>
        <taxon>Syntrophobacterales</taxon>
        <taxon>Syntrophobacteraceae</taxon>
        <taxon>Desulfacinum</taxon>
    </lineage>
</organism>
<dbReference type="NCBIfam" id="NF006667">
    <property type="entry name" value="PRK09212.1"/>
    <property type="match status" value="1"/>
</dbReference>
<dbReference type="InterPro" id="IPR009014">
    <property type="entry name" value="Transketo_C/PFOR_II"/>
</dbReference>
<dbReference type="PANTHER" id="PTHR43257:SF2">
    <property type="entry name" value="PYRUVATE DEHYDROGENASE E1 COMPONENT SUBUNIT BETA"/>
    <property type="match status" value="1"/>
</dbReference>
<comment type="cofactor">
    <cofactor evidence="1">
        <name>thiamine diphosphate</name>
        <dbReference type="ChEBI" id="CHEBI:58937"/>
    </cofactor>
</comment>
<dbReference type="EMBL" id="DSTK01000021">
    <property type="protein sequence ID" value="HFK97074.1"/>
    <property type="molecule type" value="Genomic_DNA"/>
</dbReference>
<dbReference type="GO" id="GO:0016491">
    <property type="term" value="F:oxidoreductase activity"/>
    <property type="evidence" value="ECO:0007669"/>
    <property type="project" value="UniProtKB-KW"/>
</dbReference>
<evidence type="ECO:0000256" key="3">
    <source>
        <dbReference type="ARBA" id="ARBA00023052"/>
    </source>
</evidence>
<dbReference type="Pfam" id="PF02779">
    <property type="entry name" value="Transket_pyr"/>
    <property type="match status" value="1"/>
</dbReference>
<evidence type="ECO:0000313" key="5">
    <source>
        <dbReference type="EMBL" id="HFK97074.1"/>
    </source>
</evidence>
<evidence type="ECO:0000256" key="1">
    <source>
        <dbReference type="ARBA" id="ARBA00001964"/>
    </source>
</evidence>
<dbReference type="FunFam" id="3.40.50.970:FF:000001">
    <property type="entry name" value="Pyruvate dehydrogenase E1 beta subunit"/>
    <property type="match status" value="1"/>
</dbReference>
<protein>
    <submittedName>
        <fullName evidence="5">Alpha-ketoacid dehydrogenase subunit beta</fullName>
    </submittedName>
</protein>
<evidence type="ECO:0000259" key="4">
    <source>
        <dbReference type="SMART" id="SM00861"/>
    </source>
</evidence>
<dbReference type="SUPFAM" id="SSF52518">
    <property type="entry name" value="Thiamin diphosphate-binding fold (THDP-binding)"/>
    <property type="match status" value="1"/>
</dbReference>
<dbReference type="AlphaFoldDB" id="A0A832EJ35"/>
<dbReference type="FunFam" id="3.40.50.920:FF:000001">
    <property type="entry name" value="Pyruvate dehydrogenase E1 beta subunit"/>
    <property type="match status" value="1"/>
</dbReference>
<keyword evidence="2" id="KW-0560">Oxidoreductase</keyword>
<proteinExistence type="predicted"/>
<sequence>MPVKTYLQAINEALAQEMERDPDVFIMGEDVGPFGGCFGVTKGLYEKFGERRVKDTPITESAIIGAATGAAAAGLRPVCEIMFVDFIGVALDQLFNQAAKMRYMFGGKAKIPMVLRTPQGAGIGAAAQHSQSLEAWFAHVPGLKVAMPATPYDAKGLLISAIRDDNPVVFLEHKLLYGLEGDVPDEIYTVPFGQAAVRREGDHVTIVATAKMVHTALEAAETLARDGILAEVIDPRTLVPFDTDTILQSVKKTHALVVVHEAVKHGGFGAEIAAQVAEAAFDYLDGPIVRVAAPFTPVPFSPPLEQAFLPSVHDIVAAVKKIRA</sequence>
<comment type="caution">
    <text evidence="5">The sequence shown here is derived from an EMBL/GenBank/DDBJ whole genome shotgun (WGS) entry which is preliminary data.</text>
</comment>
<dbReference type="InterPro" id="IPR029061">
    <property type="entry name" value="THDP-binding"/>
</dbReference>
<dbReference type="Gene3D" id="3.40.50.920">
    <property type="match status" value="1"/>
</dbReference>
<dbReference type="SMART" id="SM00861">
    <property type="entry name" value="Transket_pyr"/>
    <property type="match status" value="1"/>
</dbReference>
<accession>A0A832EJ35</accession>
<evidence type="ECO:0000256" key="2">
    <source>
        <dbReference type="ARBA" id="ARBA00023002"/>
    </source>
</evidence>
<reference evidence="5" key="1">
    <citation type="journal article" date="2020" name="mSystems">
        <title>Genome- and Community-Level Interaction Insights into Carbon Utilization and Element Cycling Functions of Hydrothermarchaeota in Hydrothermal Sediment.</title>
        <authorList>
            <person name="Zhou Z."/>
            <person name="Liu Y."/>
            <person name="Xu W."/>
            <person name="Pan J."/>
            <person name="Luo Z.H."/>
            <person name="Li M."/>
        </authorList>
    </citation>
    <scope>NUCLEOTIDE SEQUENCE [LARGE SCALE GENOMIC DNA]</scope>
    <source>
        <strain evidence="5">SpSt-456</strain>
    </source>
</reference>